<evidence type="ECO:0000256" key="1">
    <source>
        <dbReference type="ARBA" id="ARBA00007447"/>
    </source>
</evidence>
<keyword evidence="2" id="KW-0732">Signal</keyword>
<dbReference type="GO" id="GO:0004190">
    <property type="term" value="F:aspartic-type endopeptidase activity"/>
    <property type="evidence" value="ECO:0007669"/>
    <property type="project" value="InterPro"/>
</dbReference>
<proteinExistence type="inferred from homology"/>
<keyword evidence="5" id="KW-1185">Reference proteome</keyword>
<gene>
    <name evidence="4" type="ORF">RND81_12G071700</name>
</gene>
<dbReference type="SUPFAM" id="SSF50630">
    <property type="entry name" value="Acid proteases"/>
    <property type="match status" value="1"/>
</dbReference>
<dbReference type="InterPro" id="IPR032799">
    <property type="entry name" value="TAXi_C"/>
</dbReference>
<feature type="signal peptide" evidence="2">
    <location>
        <begin position="1"/>
        <end position="24"/>
    </location>
</feature>
<reference evidence="4" key="1">
    <citation type="submission" date="2024-03" db="EMBL/GenBank/DDBJ databases">
        <title>WGS assembly of Saponaria officinalis var. Norfolk2.</title>
        <authorList>
            <person name="Jenkins J."/>
            <person name="Shu S."/>
            <person name="Grimwood J."/>
            <person name="Barry K."/>
            <person name="Goodstein D."/>
            <person name="Schmutz J."/>
            <person name="Leebens-Mack J."/>
            <person name="Osbourn A."/>
        </authorList>
    </citation>
    <scope>NUCLEOTIDE SEQUENCE [LARGE SCALE GENOMIC DNA]</scope>
    <source>
        <strain evidence="4">JIC</strain>
    </source>
</reference>
<feature type="domain" description="Peptidase A1" evidence="3">
    <location>
        <begin position="40"/>
        <end position="363"/>
    </location>
</feature>
<dbReference type="Proteomes" id="UP001443914">
    <property type="component" value="Unassembled WGS sequence"/>
</dbReference>
<accession>A0AAW1H7L9</accession>
<evidence type="ECO:0000259" key="3">
    <source>
        <dbReference type="PROSITE" id="PS51767"/>
    </source>
</evidence>
<dbReference type="InterPro" id="IPR032861">
    <property type="entry name" value="TAXi_N"/>
</dbReference>
<dbReference type="InterPro" id="IPR033121">
    <property type="entry name" value="PEPTIDASE_A1"/>
</dbReference>
<evidence type="ECO:0000313" key="4">
    <source>
        <dbReference type="EMBL" id="KAK9672037.1"/>
    </source>
</evidence>
<protein>
    <recommendedName>
        <fullName evidence="3">Peptidase A1 domain-containing protein</fullName>
    </recommendedName>
</protein>
<comment type="caution">
    <text evidence="4">The sequence shown here is derived from an EMBL/GenBank/DDBJ whole genome shotgun (WGS) entry which is preliminary data.</text>
</comment>
<dbReference type="InterPro" id="IPR021109">
    <property type="entry name" value="Peptidase_aspartic_dom_sf"/>
</dbReference>
<dbReference type="PROSITE" id="PS51767">
    <property type="entry name" value="PEPTIDASE_A1"/>
    <property type="match status" value="1"/>
</dbReference>
<dbReference type="InterPro" id="IPR001461">
    <property type="entry name" value="Aspartic_peptidase_A1"/>
</dbReference>
<dbReference type="Pfam" id="PF14541">
    <property type="entry name" value="TAXi_C"/>
    <property type="match status" value="1"/>
</dbReference>
<dbReference type="PANTHER" id="PTHR47965">
    <property type="entry name" value="ASPARTYL PROTEASE-RELATED"/>
    <property type="match status" value="1"/>
</dbReference>
<name>A0AAW1H7L9_SAPOF</name>
<evidence type="ECO:0000313" key="5">
    <source>
        <dbReference type="Proteomes" id="UP001443914"/>
    </source>
</evidence>
<sequence>MESINFLSLLFSIFFFIQSHLSLSSPIFLPLSIDPLTHQHLTLLFHTPQLSPINLVFDLNSPFLSLGVSGCSLNESFIPHRSIQCSAARSDPSGPLDERCTVSVKNPVTGKTVVGELVHGLVAVNNRISAVDGFVYVSAPSVLLAGLSNSARGVLGLGRNRIGVAEQVTHQFGLSKKFSVCLSSSNNGVVLFGENHLIEVSNSMVYTPILMGNDNSYQINFKSLKVQDKKLPLLLHQSSSIKISTISPYTLTKPEIYKELIKAFSTEAEKTGMNRVNPIGQFELCYEAKEFKKVPVIDLVLQSEMVKWRIYGQNSMVKVNDKVMCLGILDGGEELEASIVMGSHQMEDNLVEFDLGRSMIGFSSLGMKKTSCSQLSSLVHNDVQSL</sequence>
<dbReference type="PANTHER" id="PTHR47965:SF46">
    <property type="entry name" value="BASIC 7S GLOBULIN-LIKE"/>
    <property type="match status" value="1"/>
</dbReference>
<dbReference type="Gene3D" id="2.40.70.10">
    <property type="entry name" value="Acid Proteases"/>
    <property type="match status" value="2"/>
</dbReference>
<evidence type="ECO:0000256" key="2">
    <source>
        <dbReference type="SAM" id="SignalP"/>
    </source>
</evidence>
<feature type="chain" id="PRO_5043519762" description="Peptidase A1 domain-containing protein" evidence="2">
    <location>
        <begin position="25"/>
        <end position="386"/>
    </location>
</feature>
<dbReference type="EMBL" id="JBDFQZ010000012">
    <property type="protein sequence ID" value="KAK9672037.1"/>
    <property type="molecule type" value="Genomic_DNA"/>
</dbReference>
<dbReference type="Pfam" id="PF14543">
    <property type="entry name" value="TAXi_N"/>
    <property type="match status" value="1"/>
</dbReference>
<comment type="similarity">
    <text evidence="1">Belongs to the peptidase A1 family.</text>
</comment>
<organism evidence="4 5">
    <name type="scientific">Saponaria officinalis</name>
    <name type="common">Common soapwort</name>
    <name type="synonym">Lychnis saponaria</name>
    <dbReference type="NCBI Taxonomy" id="3572"/>
    <lineage>
        <taxon>Eukaryota</taxon>
        <taxon>Viridiplantae</taxon>
        <taxon>Streptophyta</taxon>
        <taxon>Embryophyta</taxon>
        <taxon>Tracheophyta</taxon>
        <taxon>Spermatophyta</taxon>
        <taxon>Magnoliopsida</taxon>
        <taxon>eudicotyledons</taxon>
        <taxon>Gunneridae</taxon>
        <taxon>Pentapetalae</taxon>
        <taxon>Caryophyllales</taxon>
        <taxon>Caryophyllaceae</taxon>
        <taxon>Caryophylleae</taxon>
        <taxon>Saponaria</taxon>
    </lineage>
</organism>
<dbReference type="GO" id="GO:0006508">
    <property type="term" value="P:proteolysis"/>
    <property type="evidence" value="ECO:0007669"/>
    <property type="project" value="InterPro"/>
</dbReference>
<dbReference type="AlphaFoldDB" id="A0AAW1H7L9"/>